<dbReference type="Gene3D" id="1.10.510.10">
    <property type="entry name" value="Transferase(Phosphotransferase) domain 1"/>
    <property type="match status" value="1"/>
</dbReference>
<dbReference type="InterPro" id="IPR008271">
    <property type="entry name" value="Ser/Thr_kinase_AS"/>
</dbReference>
<reference evidence="12 13" key="1">
    <citation type="submission" date="2019-02" db="EMBL/GenBank/DDBJ databases">
        <title>Deep-cultivation of Planctomycetes and their phenomic and genomic characterization uncovers novel biology.</title>
        <authorList>
            <person name="Wiegand S."/>
            <person name="Jogler M."/>
            <person name="Boedeker C."/>
            <person name="Pinto D."/>
            <person name="Vollmers J."/>
            <person name="Rivas-Marin E."/>
            <person name="Kohn T."/>
            <person name="Peeters S.H."/>
            <person name="Heuer A."/>
            <person name="Rast P."/>
            <person name="Oberbeckmann S."/>
            <person name="Bunk B."/>
            <person name="Jeske O."/>
            <person name="Meyerdierks A."/>
            <person name="Storesund J.E."/>
            <person name="Kallscheuer N."/>
            <person name="Luecker S."/>
            <person name="Lage O.M."/>
            <person name="Pohl T."/>
            <person name="Merkel B.J."/>
            <person name="Hornburger P."/>
            <person name="Mueller R.-W."/>
            <person name="Bruemmer F."/>
            <person name="Labrenz M."/>
            <person name="Spormann A.M."/>
            <person name="Op den Camp H."/>
            <person name="Overmann J."/>
            <person name="Amann R."/>
            <person name="Jetten M.S.M."/>
            <person name="Mascher T."/>
            <person name="Medema M.H."/>
            <person name="Devos D.P."/>
            <person name="Kaster A.-K."/>
            <person name="Ovreas L."/>
            <person name="Rohde M."/>
            <person name="Galperin M.Y."/>
            <person name="Jogler C."/>
        </authorList>
    </citation>
    <scope>NUCLEOTIDE SEQUENCE [LARGE SCALE GENOMIC DNA]</scope>
    <source>
        <strain evidence="12 13">Mal4</strain>
    </source>
</reference>
<dbReference type="InterPro" id="IPR017441">
    <property type="entry name" value="Protein_kinase_ATP_BS"/>
</dbReference>
<dbReference type="OrthoDB" id="6111975at2"/>
<dbReference type="PROSITE" id="PS50011">
    <property type="entry name" value="PROTEIN_KINASE_DOM"/>
    <property type="match status" value="1"/>
</dbReference>
<protein>
    <recommendedName>
        <fullName evidence="1">non-specific serine/threonine protein kinase</fullName>
        <ecNumber evidence="1">2.7.11.1</ecNumber>
    </recommendedName>
</protein>
<comment type="catalytic activity">
    <reaction evidence="7">
        <text>L-threonyl-[protein] + ATP = O-phospho-L-threonyl-[protein] + ADP + H(+)</text>
        <dbReference type="Rhea" id="RHEA:46608"/>
        <dbReference type="Rhea" id="RHEA-COMP:11060"/>
        <dbReference type="Rhea" id="RHEA-COMP:11605"/>
        <dbReference type="ChEBI" id="CHEBI:15378"/>
        <dbReference type="ChEBI" id="CHEBI:30013"/>
        <dbReference type="ChEBI" id="CHEBI:30616"/>
        <dbReference type="ChEBI" id="CHEBI:61977"/>
        <dbReference type="ChEBI" id="CHEBI:456216"/>
        <dbReference type="EC" id="2.7.11.1"/>
    </reaction>
</comment>
<dbReference type="FunFam" id="1.10.510.10:FF:000021">
    <property type="entry name" value="Serine/threonine protein kinase"/>
    <property type="match status" value="1"/>
</dbReference>
<evidence type="ECO:0000259" key="11">
    <source>
        <dbReference type="PROSITE" id="PS50011"/>
    </source>
</evidence>
<dbReference type="EMBL" id="CP036275">
    <property type="protein sequence ID" value="QDU38155.1"/>
    <property type="molecule type" value="Genomic_DNA"/>
</dbReference>
<evidence type="ECO:0000256" key="2">
    <source>
        <dbReference type="ARBA" id="ARBA00022527"/>
    </source>
</evidence>
<evidence type="ECO:0000256" key="5">
    <source>
        <dbReference type="ARBA" id="ARBA00022777"/>
    </source>
</evidence>
<keyword evidence="4 9" id="KW-0547">Nucleotide-binding</keyword>
<dbReference type="PROSITE" id="PS00107">
    <property type="entry name" value="PROTEIN_KINASE_ATP"/>
    <property type="match status" value="1"/>
</dbReference>
<dbReference type="GO" id="GO:0106310">
    <property type="term" value="F:protein serine kinase activity"/>
    <property type="evidence" value="ECO:0007669"/>
    <property type="project" value="RHEA"/>
</dbReference>
<keyword evidence="6 9" id="KW-0067">ATP-binding</keyword>
<feature type="region of interest" description="Disordered" evidence="10">
    <location>
        <begin position="878"/>
        <end position="900"/>
    </location>
</feature>
<evidence type="ECO:0000256" key="4">
    <source>
        <dbReference type="ARBA" id="ARBA00022741"/>
    </source>
</evidence>
<name>A0A517Z6P8_9PLAN</name>
<accession>A0A517Z6P8</accession>
<dbReference type="InterPro" id="IPR000719">
    <property type="entry name" value="Prot_kinase_dom"/>
</dbReference>
<feature type="compositionally biased region" description="Polar residues" evidence="10">
    <location>
        <begin position="375"/>
        <end position="389"/>
    </location>
</feature>
<dbReference type="SUPFAM" id="SSF51126">
    <property type="entry name" value="Pectin lyase-like"/>
    <property type="match status" value="1"/>
</dbReference>
<evidence type="ECO:0000256" key="6">
    <source>
        <dbReference type="ARBA" id="ARBA00022840"/>
    </source>
</evidence>
<dbReference type="GO" id="GO:0005524">
    <property type="term" value="F:ATP binding"/>
    <property type="evidence" value="ECO:0007669"/>
    <property type="project" value="UniProtKB-UniRule"/>
</dbReference>
<dbReference type="InterPro" id="IPR011050">
    <property type="entry name" value="Pectin_lyase_fold/virulence"/>
</dbReference>
<keyword evidence="2" id="KW-0723">Serine/threonine-protein kinase</keyword>
<dbReference type="AlphaFoldDB" id="A0A517Z6P8"/>
<proteinExistence type="predicted"/>
<dbReference type="Gene3D" id="3.30.200.20">
    <property type="entry name" value="Phosphorylase Kinase, domain 1"/>
    <property type="match status" value="1"/>
</dbReference>
<feature type="compositionally biased region" description="Polar residues" evidence="10">
    <location>
        <begin position="433"/>
        <end position="448"/>
    </location>
</feature>
<evidence type="ECO:0000256" key="7">
    <source>
        <dbReference type="ARBA" id="ARBA00047899"/>
    </source>
</evidence>
<evidence type="ECO:0000256" key="1">
    <source>
        <dbReference type="ARBA" id="ARBA00012513"/>
    </source>
</evidence>
<evidence type="ECO:0000313" key="13">
    <source>
        <dbReference type="Proteomes" id="UP000320496"/>
    </source>
</evidence>
<sequence>MKISLDSFVAVVRRSGLIEGSRLDSLLDEFRDKAPDRTEAQMFAAFLVRNKKLTAWQAEKLLHGKHKGFFLGKYKLLRLLGKGGMSSVYLAEHVLMRRRCAIKVLPAKRVNDASYLGRFHREAQAVAALDHPNIVRAYDVDSESDSRMEIHFLVMEYVEGKSLLEIILDDGPLRPIEAAEIMRQAAMGLHHAHNAGLVHRDIKPGNLLVDTHGIVKLLDLGLARFFDGEEESLTIQHDEKVLGTADYLAPEQAIDSHSVDARADIYSLGCTLYFSLTGHPPFTEGTLAQRLLAHQNREPNPVEAERDDVPPSLLAILGQMMAKDREDRYQSASALASNLHQWLDENGGEEWAALTEKIAQKSSDTAIKAGLRRSGTGSSLKGTSDSATRSDIPALSEDSGTSSAAVATGDAEDEDELGAFLSQLEAGKKTVERSNGGSSGSAVTFDSSAIQTGASESTTPFVEADHVPHASPASASPGSDARRSLSDIATESAIQRGSRTRPGDSRTRQGDSKVKGDRAVKTGGDSAVIEAEPVTDRFELLRQYRKPLIAVGSAAVVVLIALGVWSAVSSPSDPDEGEEGTATTTVPAETGGAADPAPPKNLGPEITVGPEGDFRTIGAALDYVRNNFHPAAGADARTIRIASGTYAERIVIDNSGLGTLFPENVQIVAADPANPPVLKPSGPEPVINVQAEGITLDGLTIDAEGKDVAVKIGGYLVRTKLNNLSLRGFVQTGIEAAGARGLRNARTELRQIRFEAGNPHAVGIRLTESNLPGPTAQILIEGCRFLGPLQSGLHFGDNVADVTIATSMFYNAQQAIRFAAGIDLQRVKIANNTFYGGHTAILFAGPPQQGSSGLGVFQNLFAATTGAEVTVEGTLPKGQSEALTSGSDGGRRYNWSDREAGKDDDPLKIFAADGHRGGPAVDFQSLSPGDAGFLKPRLAELGKTVKQPVDKRKFIGALPPG</sequence>
<dbReference type="FunFam" id="3.30.200.20:FF:000035">
    <property type="entry name" value="Serine/threonine protein kinase Stk1"/>
    <property type="match status" value="1"/>
</dbReference>
<comment type="catalytic activity">
    <reaction evidence="8">
        <text>L-seryl-[protein] + ATP = O-phospho-L-seryl-[protein] + ADP + H(+)</text>
        <dbReference type="Rhea" id="RHEA:17989"/>
        <dbReference type="Rhea" id="RHEA-COMP:9863"/>
        <dbReference type="Rhea" id="RHEA-COMP:11604"/>
        <dbReference type="ChEBI" id="CHEBI:15378"/>
        <dbReference type="ChEBI" id="CHEBI:29999"/>
        <dbReference type="ChEBI" id="CHEBI:30616"/>
        <dbReference type="ChEBI" id="CHEBI:83421"/>
        <dbReference type="ChEBI" id="CHEBI:456216"/>
        <dbReference type="EC" id="2.7.11.1"/>
    </reaction>
</comment>
<evidence type="ECO:0000256" key="8">
    <source>
        <dbReference type="ARBA" id="ARBA00048679"/>
    </source>
</evidence>
<dbReference type="RefSeq" id="WP_145369469.1">
    <property type="nucleotide sequence ID" value="NZ_CP036275.1"/>
</dbReference>
<gene>
    <name evidence="12" type="primary">pknB_18</name>
    <name evidence="12" type="ORF">Mal4_24780</name>
</gene>
<feature type="compositionally biased region" description="Low complexity" evidence="10">
    <location>
        <begin position="469"/>
        <end position="479"/>
    </location>
</feature>
<evidence type="ECO:0000256" key="9">
    <source>
        <dbReference type="PROSITE-ProRule" id="PRU10141"/>
    </source>
</evidence>
<dbReference type="InterPro" id="IPR011009">
    <property type="entry name" value="Kinase-like_dom_sf"/>
</dbReference>
<organism evidence="12 13">
    <name type="scientific">Maioricimonas rarisocia</name>
    <dbReference type="NCBI Taxonomy" id="2528026"/>
    <lineage>
        <taxon>Bacteria</taxon>
        <taxon>Pseudomonadati</taxon>
        <taxon>Planctomycetota</taxon>
        <taxon>Planctomycetia</taxon>
        <taxon>Planctomycetales</taxon>
        <taxon>Planctomycetaceae</taxon>
        <taxon>Maioricimonas</taxon>
    </lineage>
</organism>
<feature type="compositionally biased region" description="Polar residues" evidence="10">
    <location>
        <begin position="487"/>
        <end position="497"/>
    </location>
</feature>
<dbReference type="PROSITE" id="PS00108">
    <property type="entry name" value="PROTEIN_KINASE_ST"/>
    <property type="match status" value="1"/>
</dbReference>
<dbReference type="PANTHER" id="PTHR43289:SF6">
    <property type="entry name" value="SERINE_THREONINE-PROTEIN KINASE NEKL-3"/>
    <property type="match status" value="1"/>
</dbReference>
<dbReference type="InterPro" id="IPR012334">
    <property type="entry name" value="Pectin_lyas_fold"/>
</dbReference>
<keyword evidence="5 12" id="KW-0418">Kinase</keyword>
<dbReference type="Proteomes" id="UP000320496">
    <property type="component" value="Chromosome"/>
</dbReference>
<dbReference type="GO" id="GO:0004674">
    <property type="term" value="F:protein serine/threonine kinase activity"/>
    <property type="evidence" value="ECO:0007669"/>
    <property type="project" value="UniProtKB-KW"/>
</dbReference>
<keyword evidence="3 12" id="KW-0808">Transferase</keyword>
<evidence type="ECO:0000256" key="3">
    <source>
        <dbReference type="ARBA" id="ARBA00022679"/>
    </source>
</evidence>
<evidence type="ECO:0000256" key="10">
    <source>
        <dbReference type="SAM" id="MobiDB-lite"/>
    </source>
</evidence>
<evidence type="ECO:0000313" key="12">
    <source>
        <dbReference type="EMBL" id="QDU38155.1"/>
    </source>
</evidence>
<feature type="region of interest" description="Disordered" evidence="10">
    <location>
        <begin position="428"/>
        <end position="448"/>
    </location>
</feature>
<dbReference type="CDD" id="cd14014">
    <property type="entry name" value="STKc_PknB_like"/>
    <property type="match status" value="1"/>
</dbReference>
<dbReference type="SUPFAM" id="SSF56112">
    <property type="entry name" value="Protein kinase-like (PK-like)"/>
    <property type="match status" value="1"/>
</dbReference>
<keyword evidence="13" id="KW-1185">Reference proteome</keyword>
<feature type="binding site" evidence="9">
    <location>
        <position position="108"/>
    </location>
    <ligand>
        <name>ATP</name>
        <dbReference type="ChEBI" id="CHEBI:30616"/>
    </ligand>
</feature>
<feature type="region of interest" description="Disordered" evidence="10">
    <location>
        <begin position="369"/>
        <end position="412"/>
    </location>
</feature>
<feature type="region of interest" description="Disordered" evidence="10">
    <location>
        <begin position="467"/>
        <end position="524"/>
    </location>
</feature>
<feature type="region of interest" description="Disordered" evidence="10">
    <location>
        <begin position="569"/>
        <end position="608"/>
    </location>
</feature>
<feature type="compositionally biased region" description="Basic and acidic residues" evidence="10">
    <location>
        <begin position="501"/>
        <end position="520"/>
    </location>
</feature>
<dbReference type="Gene3D" id="2.160.20.10">
    <property type="entry name" value="Single-stranded right-handed beta-helix, Pectin lyase-like"/>
    <property type="match status" value="1"/>
</dbReference>
<dbReference type="EC" id="2.7.11.1" evidence="1"/>
<dbReference type="Pfam" id="PF00069">
    <property type="entry name" value="Pkinase"/>
    <property type="match status" value="1"/>
</dbReference>
<feature type="domain" description="Protein kinase" evidence="11">
    <location>
        <begin position="74"/>
        <end position="343"/>
    </location>
</feature>
<dbReference type="SMART" id="SM00220">
    <property type="entry name" value="S_TKc"/>
    <property type="match status" value="1"/>
</dbReference>
<dbReference type="PANTHER" id="PTHR43289">
    <property type="entry name" value="MITOGEN-ACTIVATED PROTEIN KINASE KINASE KINASE 20-RELATED"/>
    <property type="match status" value="1"/>
</dbReference>
<feature type="compositionally biased region" description="Basic and acidic residues" evidence="10">
    <location>
        <begin position="889"/>
        <end position="900"/>
    </location>
</feature>
<dbReference type="KEGG" id="mri:Mal4_24780"/>